<dbReference type="GO" id="GO:0005737">
    <property type="term" value="C:cytoplasm"/>
    <property type="evidence" value="ECO:0007669"/>
    <property type="project" value="UniProtKB-SubCell"/>
</dbReference>
<dbReference type="AlphaFoldDB" id="A0AAD4TBG3"/>
<dbReference type="PANTHER" id="PTHR31250:SF10">
    <property type="entry name" value="IQ DOMAIN-CONTAINING PROTEIN IQM3"/>
    <property type="match status" value="1"/>
</dbReference>
<evidence type="ECO:0000256" key="3">
    <source>
        <dbReference type="ARBA" id="ARBA00022490"/>
    </source>
</evidence>
<name>A0AAD4TBG3_9MAGN</name>
<dbReference type="Proteomes" id="UP001202328">
    <property type="component" value="Unassembled WGS sequence"/>
</dbReference>
<evidence type="ECO:0000256" key="4">
    <source>
        <dbReference type="ARBA" id="ARBA00023242"/>
    </source>
</evidence>
<dbReference type="PANTHER" id="PTHR31250">
    <property type="entry name" value="IQ DOMAIN-CONTAINING PROTEIN IQM3"/>
    <property type="match status" value="1"/>
</dbReference>
<keyword evidence="6" id="KW-1185">Reference proteome</keyword>
<proteinExistence type="predicted"/>
<dbReference type="GO" id="GO:0005634">
    <property type="term" value="C:nucleus"/>
    <property type="evidence" value="ECO:0007669"/>
    <property type="project" value="UniProtKB-SubCell"/>
</dbReference>
<evidence type="ECO:0000313" key="6">
    <source>
        <dbReference type="Proteomes" id="UP001202328"/>
    </source>
</evidence>
<evidence type="ECO:0000313" key="5">
    <source>
        <dbReference type="EMBL" id="KAI3946314.1"/>
    </source>
</evidence>
<protein>
    <submittedName>
        <fullName evidence="5">Uncharacterized protein</fullName>
    </submittedName>
</protein>
<keyword evidence="3" id="KW-0963">Cytoplasm</keyword>
<comment type="caution">
    <text evidence="5">The sequence shown here is derived from an EMBL/GenBank/DDBJ whole genome shotgun (WGS) entry which is preliminary data.</text>
</comment>
<evidence type="ECO:0000256" key="1">
    <source>
        <dbReference type="ARBA" id="ARBA00004123"/>
    </source>
</evidence>
<gene>
    <name evidence="5" type="ORF">MKW98_010438</name>
</gene>
<organism evidence="5 6">
    <name type="scientific">Papaver atlanticum</name>
    <dbReference type="NCBI Taxonomy" id="357466"/>
    <lineage>
        <taxon>Eukaryota</taxon>
        <taxon>Viridiplantae</taxon>
        <taxon>Streptophyta</taxon>
        <taxon>Embryophyta</taxon>
        <taxon>Tracheophyta</taxon>
        <taxon>Spermatophyta</taxon>
        <taxon>Magnoliopsida</taxon>
        <taxon>Ranunculales</taxon>
        <taxon>Papaveraceae</taxon>
        <taxon>Papaveroideae</taxon>
        <taxon>Papaver</taxon>
    </lineage>
</organism>
<evidence type="ECO:0000256" key="2">
    <source>
        <dbReference type="ARBA" id="ARBA00004496"/>
    </source>
</evidence>
<reference evidence="5" key="1">
    <citation type="submission" date="2022-04" db="EMBL/GenBank/DDBJ databases">
        <title>A functionally conserved STORR gene fusion in Papaver species that diverged 16.8 million years ago.</title>
        <authorList>
            <person name="Catania T."/>
        </authorList>
    </citation>
    <scope>NUCLEOTIDE SEQUENCE</scope>
    <source>
        <strain evidence="5">S-188037</strain>
    </source>
</reference>
<keyword evidence="4" id="KW-0539">Nucleus</keyword>
<accession>A0AAD4TBG3</accession>
<dbReference type="InterPro" id="IPR044159">
    <property type="entry name" value="IQM"/>
</dbReference>
<comment type="subcellular location">
    <subcellularLocation>
        <location evidence="2">Cytoplasm</location>
    </subcellularLocation>
    <subcellularLocation>
        <location evidence="1">Nucleus</location>
    </subcellularLocation>
</comment>
<dbReference type="EMBL" id="JAJJMB010003672">
    <property type="protein sequence ID" value="KAI3946314.1"/>
    <property type="molecule type" value="Genomic_DNA"/>
</dbReference>
<sequence>MMMRSFKRNFLSDFGGAINHARLNLSTISYFNVPETPISRWNRVALNASKVGKGATTDAKARKLAFQHWIETVRERAVD</sequence>